<accession>A0ABM9FIX9</accession>
<feature type="coiled-coil region" evidence="1">
    <location>
        <begin position="162"/>
        <end position="189"/>
    </location>
</feature>
<evidence type="ECO:0000313" key="4">
    <source>
        <dbReference type="Proteomes" id="UP001152658"/>
    </source>
</evidence>
<evidence type="ECO:0000256" key="1">
    <source>
        <dbReference type="SAM" id="Coils"/>
    </source>
</evidence>
<organism evidence="3 4">
    <name type="scientific">Vibrio aestuarianus</name>
    <dbReference type="NCBI Taxonomy" id="28171"/>
    <lineage>
        <taxon>Bacteria</taxon>
        <taxon>Pseudomonadati</taxon>
        <taxon>Pseudomonadota</taxon>
        <taxon>Gammaproteobacteria</taxon>
        <taxon>Vibrionales</taxon>
        <taxon>Vibrionaceae</taxon>
        <taxon>Vibrio</taxon>
    </lineage>
</organism>
<sequence>MHYENSLSTTAVKSLSFPLLWLNVNLLQGPMITRHIPALLLALSPIWVSASVYAEEVTQVDPVTAIDEKMTTKQSEIDAISSEYEAEGAKLQQLKNEQARLQREGEELNAKRNRAKSALDKQYGRLLDDPDTDLVSFQKRYQETWSAVKQNQAEKLENNQTMTESEMRLSQIKQKQARLSNEYSNLAESRIEARVKRLEAELRESSVLETSYKTACSTTMTLGECSNQGQHLTKQKAVKSFRAKLLDNLTESVIAKQNLKGVELNIFVQESQIIRSGFEGNNEYFTQMQAQLQAKPEAVAACKLLNVSSRYCLKGGTSEGTKKNDKQWANVTVRSDQYNDAVTINGINYGSTPVEIVLPSGRHQVTVSKDGYETYNRVLTINGNDTVWVKLRPNKDS</sequence>
<dbReference type="EMBL" id="CALYLK010000001">
    <property type="protein sequence ID" value="CAH8192821.1"/>
    <property type="molecule type" value="Genomic_DNA"/>
</dbReference>
<evidence type="ECO:0000259" key="2">
    <source>
        <dbReference type="Pfam" id="PF08308"/>
    </source>
</evidence>
<name>A0ABM9FIX9_9VIBR</name>
<gene>
    <name evidence="3" type="ORF">VAE063_1000366</name>
</gene>
<dbReference type="Pfam" id="PF08308">
    <property type="entry name" value="PEGA"/>
    <property type="match status" value="1"/>
</dbReference>
<comment type="caution">
    <text evidence="3">The sequence shown here is derived from an EMBL/GenBank/DDBJ whole genome shotgun (WGS) entry which is preliminary data.</text>
</comment>
<protein>
    <submittedName>
        <fullName evidence="3">Chromosome partitioning protein ParA</fullName>
    </submittedName>
</protein>
<reference evidence="3" key="1">
    <citation type="submission" date="2022-06" db="EMBL/GenBank/DDBJ databases">
        <authorList>
            <person name="Goudenege D."/>
            <person name="Le Roux F."/>
        </authorList>
    </citation>
    <scope>NUCLEOTIDE SEQUENCE</scope>
    <source>
        <strain evidence="3">12-063</strain>
    </source>
</reference>
<evidence type="ECO:0000313" key="3">
    <source>
        <dbReference type="EMBL" id="CAH8192821.1"/>
    </source>
</evidence>
<feature type="coiled-coil region" evidence="1">
    <location>
        <begin position="77"/>
        <end position="121"/>
    </location>
</feature>
<keyword evidence="1" id="KW-0175">Coiled coil</keyword>
<dbReference type="InterPro" id="IPR013229">
    <property type="entry name" value="PEGA"/>
</dbReference>
<dbReference type="Proteomes" id="UP001152658">
    <property type="component" value="Unassembled WGS sequence"/>
</dbReference>
<feature type="domain" description="PEGA" evidence="2">
    <location>
        <begin position="328"/>
        <end position="392"/>
    </location>
</feature>
<keyword evidence="4" id="KW-1185">Reference proteome</keyword>
<proteinExistence type="predicted"/>